<evidence type="ECO:0008006" key="4">
    <source>
        <dbReference type="Google" id="ProtNLM"/>
    </source>
</evidence>
<dbReference type="AlphaFoldDB" id="A0AAT9FHB6"/>
<feature type="transmembrane region" description="Helical" evidence="1">
    <location>
        <begin position="7"/>
        <end position="29"/>
    </location>
</feature>
<reference evidence="2" key="1">
    <citation type="submission" date="2024-07" db="EMBL/GenBank/DDBJ databases">
        <title>Complete genome sequence of Verrucomicrobiaceae bacterium NT6N.</title>
        <authorList>
            <person name="Huang C."/>
            <person name="Takami H."/>
            <person name="Hamasaki K."/>
        </authorList>
    </citation>
    <scope>NUCLEOTIDE SEQUENCE</scope>
    <source>
        <strain evidence="2">NT6N</strain>
    </source>
</reference>
<gene>
    <name evidence="2" type="ORF">NT6N_04100</name>
    <name evidence="3" type="ORF">NT6N_24210</name>
</gene>
<dbReference type="EMBL" id="AP026866">
    <property type="protein sequence ID" value="BDS07381.1"/>
    <property type="molecule type" value="Genomic_DNA"/>
</dbReference>
<sequence>MHGSTKNLWLAILGGIAFLIIAIFAFVLLSNPGKAPHHKFDSFNIDYESCINAFEGKRTKEFTHMWVLHSSDLKAWWDPNGMRAEADLILDTPDQDAIGTLLSHARQSHRSPNYVRTLSSGRIYHVLLFNENRHTYAHLRFAYRSEQADGTTVFSLVTDHRGAHRVKDCPSFIDFESKFLANK</sequence>
<name>A0AAT9FHB6_9BACT</name>
<organism evidence="2">
    <name type="scientific">Oceaniferula spumae</name>
    <dbReference type="NCBI Taxonomy" id="2979115"/>
    <lineage>
        <taxon>Bacteria</taxon>
        <taxon>Pseudomonadati</taxon>
        <taxon>Verrucomicrobiota</taxon>
        <taxon>Verrucomicrobiia</taxon>
        <taxon>Verrucomicrobiales</taxon>
        <taxon>Verrucomicrobiaceae</taxon>
        <taxon>Oceaniferula</taxon>
    </lineage>
</organism>
<evidence type="ECO:0000256" key="1">
    <source>
        <dbReference type="SAM" id="Phobius"/>
    </source>
</evidence>
<keyword evidence="1" id="KW-0812">Transmembrane</keyword>
<dbReference type="EMBL" id="AP026866">
    <property type="protein sequence ID" value="BDS05370.1"/>
    <property type="molecule type" value="Genomic_DNA"/>
</dbReference>
<keyword evidence="1" id="KW-1133">Transmembrane helix</keyword>
<dbReference type="KEGG" id="osu:NT6N_24210"/>
<evidence type="ECO:0000313" key="2">
    <source>
        <dbReference type="EMBL" id="BDS05370.1"/>
    </source>
</evidence>
<dbReference type="KEGG" id="osu:NT6N_04100"/>
<accession>A0AAT9FHB6</accession>
<keyword evidence="1" id="KW-0472">Membrane</keyword>
<evidence type="ECO:0000313" key="3">
    <source>
        <dbReference type="EMBL" id="BDS07381.1"/>
    </source>
</evidence>
<proteinExistence type="predicted"/>
<protein>
    <recommendedName>
        <fullName evidence="4">PsbP C-terminal domain-containing protein</fullName>
    </recommendedName>
</protein>